<accession>A0A6H2HCM8</accession>
<evidence type="ECO:0008006" key="3">
    <source>
        <dbReference type="Google" id="ProtNLM"/>
    </source>
</evidence>
<evidence type="ECO:0000313" key="1">
    <source>
        <dbReference type="EMBL" id="QJC57517.1"/>
    </source>
</evidence>
<proteinExistence type="predicted"/>
<dbReference type="Proteomes" id="UP000502041">
    <property type="component" value="Chromosome"/>
</dbReference>
<dbReference type="EMBL" id="CP051461">
    <property type="protein sequence ID" value="QJC57517.1"/>
    <property type="molecule type" value="Genomic_DNA"/>
</dbReference>
<organism evidence="1 2">
    <name type="scientific">Polaromonas vacuolata</name>
    <dbReference type="NCBI Taxonomy" id="37448"/>
    <lineage>
        <taxon>Bacteria</taxon>
        <taxon>Pseudomonadati</taxon>
        <taxon>Pseudomonadota</taxon>
        <taxon>Betaproteobacteria</taxon>
        <taxon>Burkholderiales</taxon>
        <taxon>Comamonadaceae</taxon>
        <taxon>Polaromonas</taxon>
    </lineage>
</organism>
<dbReference type="KEGG" id="pvac:HC248_02846"/>
<protein>
    <recommendedName>
        <fullName evidence="3">DUF3025 domain-containing protein</fullName>
    </recommendedName>
</protein>
<dbReference type="InterPro" id="IPR021390">
    <property type="entry name" value="DUF3025"/>
</dbReference>
<keyword evidence="2" id="KW-1185">Reference proteome</keyword>
<reference evidence="1 2" key="1">
    <citation type="submission" date="2020-04" db="EMBL/GenBank/DDBJ databases">
        <title>Complete genome of a Psychrophilic, Marine, Gas Vacuolate Bacterium Polaromonas vacuolata KCTC 22033T.</title>
        <authorList>
            <person name="Hwang K."/>
            <person name="Kim K.M."/>
        </authorList>
    </citation>
    <scope>NUCLEOTIDE SEQUENCE [LARGE SCALE GENOMIC DNA]</scope>
    <source>
        <strain evidence="1 2">KCTC 22033</strain>
    </source>
</reference>
<name>A0A6H2HCM8_9BURK</name>
<evidence type="ECO:0000313" key="2">
    <source>
        <dbReference type="Proteomes" id="UP000502041"/>
    </source>
</evidence>
<dbReference type="Pfam" id="PF11227">
    <property type="entry name" value="DUF3025"/>
    <property type="match status" value="1"/>
</dbReference>
<gene>
    <name evidence="1" type="ORF">HC248_02846</name>
</gene>
<dbReference type="AlphaFoldDB" id="A0A6H2HCM8"/>
<sequence length="261" mass="28938">MSAISTSAPALTSDSFASSINTVTDCIDWQRPWLDHLAGFNPSQAGHCASVADFLNQVGSAPVHFVPQTALPQGQAYEQFIFATGTVPTRENLHDFFNGLCWLAFPQTKKKLNQLQAAEIAASGVQNLRGPVRDALTVLDENAAFLSAPAPLWDALEARDWQRLFVDLRPLWAQAKLVLFGHALLEKLVIPRKAMTAHVYRLPLALGDVSEWDKCVAESLSAEQLKSKPFLPLPVLGVPLWWQDNADFSFYEDALVFRPRR</sequence>